<accession>A0ABQ6JVP3</accession>
<comment type="similarity">
    <text evidence="1">Belongs to the F420H(2)-dependent quinone reductase family.</text>
</comment>
<evidence type="ECO:0008006" key="5">
    <source>
        <dbReference type="Google" id="ProtNLM"/>
    </source>
</evidence>
<gene>
    <name evidence="3" type="ORF">GCM10025869_19720</name>
</gene>
<dbReference type="InterPro" id="IPR012349">
    <property type="entry name" value="Split_barrel_FMN-bd"/>
</dbReference>
<dbReference type="NCBIfam" id="TIGR00026">
    <property type="entry name" value="hi_GC_TIGR00026"/>
    <property type="match status" value="1"/>
</dbReference>
<comment type="caution">
    <text evidence="3">The sequence shown here is derived from an EMBL/GenBank/DDBJ whole genome shotgun (WGS) entry which is preliminary data.</text>
</comment>
<dbReference type="EMBL" id="BSVA01000001">
    <property type="protein sequence ID" value="GMA91443.1"/>
    <property type="molecule type" value="Genomic_DNA"/>
</dbReference>
<reference evidence="4" key="1">
    <citation type="journal article" date="2019" name="Int. J. Syst. Evol. Microbiol.">
        <title>The Global Catalogue of Microorganisms (GCM) 10K type strain sequencing project: providing services to taxonomists for standard genome sequencing and annotation.</title>
        <authorList>
            <consortium name="The Broad Institute Genomics Platform"/>
            <consortium name="The Broad Institute Genome Sequencing Center for Infectious Disease"/>
            <person name="Wu L."/>
            <person name="Ma J."/>
        </authorList>
    </citation>
    <scope>NUCLEOTIDE SEQUENCE [LARGE SCALE GENOMIC DNA]</scope>
    <source>
        <strain evidence="4">NBRC 108755</strain>
    </source>
</reference>
<comment type="catalytic activity">
    <reaction evidence="2">
        <text>oxidized coenzyme F420-(gamma-L-Glu)(n) + a quinol + H(+) = reduced coenzyme F420-(gamma-L-Glu)(n) + a quinone</text>
        <dbReference type="Rhea" id="RHEA:39663"/>
        <dbReference type="Rhea" id="RHEA-COMP:12939"/>
        <dbReference type="Rhea" id="RHEA-COMP:14378"/>
        <dbReference type="ChEBI" id="CHEBI:15378"/>
        <dbReference type="ChEBI" id="CHEBI:24646"/>
        <dbReference type="ChEBI" id="CHEBI:132124"/>
        <dbReference type="ChEBI" id="CHEBI:133980"/>
        <dbReference type="ChEBI" id="CHEBI:139511"/>
    </reaction>
</comment>
<dbReference type="Pfam" id="PF04075">
    <property type="entry name" value="F420H2_quin_red"/>
    <property type="match status" value="1"/>
</dbReference>
<evidence type="ECO:0000313" key="3">
    <source>
        <dbReference type="EMBL" id="GMA91443.1"/>
    </source>
</evidence>
<dbReference type="Gene3D" id="2.30.110.10">
    <property type="entry name" value="Electron Transport, Fmn-binding Protein, Chain A"/>
    <property type="match status" value="1"/>
</dbReference>
<evidence type="ECO:0000256" key="1">
    <source>
        <dbReference type="ARBA" id="ARBA00008710"/>
    </source>
</evidence>
<dbReference type="PANTHER" id="PTHR39428">
    <property type="entry name" value="F420H(2)-DEPENDENT QUINONE REDUCTASE RV1261C"/>
    <property type="match status" value="1"/>
</dbReference>
<proteinExistence type="inferred from homology"/>
<dbReference type="RefSeq" id="WP_284299776.1">
    <property type="nucleotide sequence ID" value="NZ_BSVA01000001.1"/>
</dbReference>
<organism evidence="3 4">
    <name type="scientific">Homoserinibacter gongjuensis</name>
    <dbReference type="NCBI Taxonomy" id="1162968"/>
    <lineage>
        <taxon>Bacteria</taxon>
        <taxon>Bacillati</taxon>
        <taxon>Actinomycetota</taxon>
        <taxon>Actinomycetes</taxon>
        <taxon>Micrococcales</taxon>
        <taxon>Microbacteriaceae</taxon>
        <taxon>Homoserinibacter</taxon>
    </lineage>
</organism>
<sequence length="135" mass="14726">MTDFNQRIIGEFRANGGTVETAGFGRSLVLLHHRGARSGVERVTPVMGIPSEAGWFIAASKGGAPENPAWFGNLSAHPETVIETPDEGEVAVRAVELHGDDRDAAWALFTSRSPGFAEYERRANRTIPVVELQRR</sequence>
<dbReference type="Proteomes" id="UP001157069">
    <property type="component" value="Unassembled WGS sequence"/>
</dbReference>
<evidence type="ECO:0000313" key="4">
    <source>
        <dbReference type="Proteomes" id="UP001157069"/>
    </source>
</evidence>
<keyword evidence="4" id="KW-1185">Reference proteome</keyword>
<evidence type="ECO:0000256" key="2">
    <source>
        <dbReference type="ARBA" id="ARBA00049106"/>
    </source>
</evidence>
<name>A0ABQ6JVP3_9MICO</name>
<dbReference type="InterPro" id="IPR004378">
    <property type="entry name" value="F420H2_quin_Rdtase"/>
</dbReference>
<dbReference type="PANTHER" id="PTHR39428:SF1">
    <property type="entry name" value="F420H(2)-DEPENDENT QUINONE REDUCTASE RV1261C"/>
    <property type="match status" value="1"/>
</dbReference>
<protein>
    <recommendedName>
        <fullName evidence="5">Nitroreductase family deazaflavin-dependent oxidoreductase</fullName>
    </recommendedName>
</protein>